<comment type="caution">
    <text evidence="1">The sequence shown here is derived from an EMBL/GenBank/DDBJ whole genome shotgun (WGS) entry which is preliminary data.</text>
</comment>
<dbReference type="AlphaFoldDB" id="A0AAW1DBP0"/>
<reference evidence="1 2" key="1">
    <citation type="submission" date="2022-12" db="EMBL/GenBank/DDBJ databases">
        <title>Chromosome-level genome assembly of true bugs.</title>
        <authorList>
            <person name="Ma L."/>
            <person name="Li H."/>
        </authorList>
    </citation>
    <scope>NUCLEOTIDE SEQUENCE [LARGE SCALE GENOMIC DNA]</scope>
    <source>
        <strain evidence="1">Lab_2022b</strain>
    </source>
</reference>
<keyword evidence="2" id="KW-1185">Reference proteome</keyword>
<evidence type="ECO:0000313" key="2">
    <source>
        <dbReference type="Proteomes" id="UP001461498"/>
    </source>
</evidence>
<protein>
    <recommendedName>
        <fullName evidence="3">NADH dehydrogenase subunit 1</fullName>
    </recommendedName>
</protein>
<dbReference type="EMBL" id="JAPXFL010000006">
    <property type="protein sequence ID" value="KAK9505785.1"/>
    <property type="molecule type" value="Genomic_DNA"/>
</dbReference>
<proteinExistence type="predicted"/>
<sequence length="61" mass="6974">MPCGFGFTLLRAVRRYEFNQFDKIQTLILLLSAPCIVCFCGQELSTEVILLLINLQVCSKY</sequence>
<gene>
    <name evidence="1" type="ORF">O3M35_009769</name>
</gene>
<organism evidence="1 2">
    <name type="scientific">Rhynocoris fuscipes</name>
    <dbReference type="NCBI Taxonomy" id="488301"/>
    <lineage>
        <taxon>Eukaryota</taxon>
        <taxon>Metazoa</taxon>
        <taxon>Ecdysozoa</taxon>
        <taxon>Arthropoda</taxon>
        <taxon>Hexapoda</taxon>
        <taxon>Insecta</taxon>
        <taxon>Pterygota</taxon>
        <taxon>Neoptera</taxon>
        <taxon>Paraneoptera</taxon>
        <taxon>Hemiptera</taxon>
        <taxon>Heteroptera</taxon>
        <taxon>Panheteroptera</taxon>
        <taxon>Cimicomorpha</taxon>
        <taxon>Reduviidae</taxon>
        <taxon>Harpactorinae</taxon>
        <taxon>Harpactorini</taxon>
        <taxon>Rhynocoris</taxon>
    </lineage>
</organism>
<dbReference type="Proteomes" id="UP001461498">
    <property type="component" value="Unassembled WGS sequence"/>
</dbReference>
<evidence type="ECO:0000313" key="1">
    <source>
        <dbReference type="EMBL" id="KAK9505785.1"/>
    </source>
</evidence>
<accession>A0AAW1DBP0</accession>
<name>A0AAW1DBP0_9HEMI</name>
<evidence type="ECO:0008006" key="3">
    <source>
        <dbReference type="Google" id="ProtNLM"/>
    </source>
</evidence>